<reference evidence="7 8" key="1">
    <citation type="submission" date="2024-02" db="EMBL/GenBank/DDBJ databases">
        <title>Discinaceae phylogenomics.</title>
        <authorList>
            <person name="Dirks A.C."/>
            <person name="James T.Y."/>
        </authorList>
    </citation>
    <scope>NUCLEOTIDE SEQUENCE [LARGE SCALE GENOMIC DNA]</scope>
    <source>
        <strain evidence="7 8">ACD0624</strain>
    </source>
</reference>
<dbReference type="InterPro" id="IPR027417">
    <property type="entry name" value="P-loop_NTPase"/>
</dbReference>
<dbReference type="InterPro" id="IPR011990">
    <property type="entry name" value="TPR-like_helical_dom_sf"/>
</dbReference>
<dbReference type="Proteomes" id="UP001447188">
    <property type="component" value="Unassembled WGS sequence"/>
</dbReference>
<sequence length="1999" mass="226012">MTSKRRASTVQKDFASLIFGNEYLTLPLCAPVYNQLLRDPSQIARLLADEDLLLKFLSNFDLYASRITQFFGQLHTGPADSSSRGARRASCVGPGIADQLVDSVLLLLLGDDFQQFQQKPAFLALFTVVIEFCLSFRPRSFEILAKKLGGVEALLEALVAGETSNRVMRDWINIFSITVFDFKIIGAWSKRLITQCRRCESNHGVSEQIRAWQRLDDLISRLTDMIPARLDDSRSLPVLLNLRRLNDTDKKSGVTTGAQKSSFELSPDVSTALQHFQIPPPMSVRALRNALEKLEKDEMLGVLRAIVDSYPCRPCYNASINPSAVKSYDRYEEENWETSVAKKVSSPLLFTDLLGRGLGIWRVFLSSQALKDVEESRFEGNFKHIQSKLTQLASGDWRRKSLCEPAGNQNERKSCHGILYEAVYGSNGRVLWQMDVEFDEESGTEKQLVKVWKIGDVKEIAKSIPHILQIHKAYSPSRIDACKRIEVDEATGLNSPVMFSESVSKIAKAGASVQQDLETLFQSNIVLMVFLAADKFYMVTQTTIDNLVAQNTDAEFPLVLSQEELRIIKNSRTSTLILGRSGTGKTTCLVYKLLGRYLAANQLKLARPRRQLLLTRSSVLSNKLEVYTKRLIATQLNKVNVHATLDDNDDALHFIAQDDREVSDTVFSIRDEDFPLVCTFNHFVKLLENTVRSSNRKDFSVNQKNAKFGDVSIGKRSGRRLFRRAQVVDFGIFSEEYWPSFPTNLTGLVPVELAFMEIIGVIKGSACNSINFLPLGRDEYKATGHRISPVSADRDLLYNIYECYEKLKRKLGDVDDVDRARLVLETISNNSDLREKVERAFDEVYVDEIQDQKLLEIEMLLHLIKSPIAIHFAGDTAQCVAKDSVFRFQNVKDLLFQHFSPISTASNSPELARPKLCKLYKNYRTHQGILSLASHVMRLLCRCFPRMVDTLPDEEGQFSGPRPIVFVGLDSQTFSSRMVGVVDLHANSAQFGAEQVIIVRDTADKKKLKDTIGEFALILTIMESKGMEFEDVLLFDFFTTSQCTSIFRLLADSREFDESKHIALCSELKQLYVAITRARNRLWLFESNASSFAPVMRLWAGDEPIIEVAYGDDDDISEKLKQLRPGTTANPKTWSAKGYEFIHKRDYENALFCFKRAKDPKGQLLANAFIAEKKGRVLLASGNEDLSERSFRDAIKLFHECKLPLREAACYETIGMFESAADIFSLNREYGRAAELFDKIDSFKKAAQNYSLAGRYNEGASVLGRGSLYDNLVYYLNDYGSLLDKSCRLHYSRLCNLLLRRGMISSGLEELTMAALGSDSEKEAFFLGYEMTDQLFSFYINRCKYLEAFNLAIKNSDLDRAWEVIEMHGDDCQLPQRQRIEVYNYVQMKYLLANLAGDSMEVFLFGTTSGVSYPWMSDSSSVQDFWGDLGGTIGALLGGGISYDSIHFADTWMKQLFDIIVTFKARAFINSAQTMRQLPIESINGVLEMIKDATTVETIPAPLLLFLRVLPVAHEVGSYTILGSSLLTEPGSSQTLDSAGAWRAIALWTLGQLASAIDELEPKSLHLYNLTYPVRCAFLLAKGKDFRGRQRRWLESLLARITYVSPLENAPKILASTKRAISREDTRHFGVFGGLESLLFHRLGRNWGDISDFSSMLEQVQIAETLGVKSRFQWSLQRNAWASRYSPVYYTWTALRDIEASLGAGINQESVKTLHMVLQKVETWELCSYHAVATLYERMATFMTFSTSFANAPTFADCTENYLARRFIRSFEIYAGNDIPLIIKDTKGTAPVFGFLSSDVQIILLESLRSPPSGQVEAAPTRIVAPVDGEPGDYTQLEVVAAGTIQRMWRTRCRIFQKRREFFKSPSGQALSYIKRICNKVLEGSCLGRKEKIWRIGVLYSDGLDVYQYAKTIEKEYLKVRKAVMSRIDNADPDKMEDFQDQWERVSEIREHVRRNVGFLSVKNWEELDIPGGELSKKCRETLGVLKGIEAALHGIMKE</sequence>
<feature type="domain" description="UvrD-like helicase ATP-binding" evidence="6">
    <location>
        <begin position="558"/>
        <end position="926"/>
    </location>
</feature>
<protein>
    <recommendedName>
        <fullName evidence="6">UvrD-like helicase ATP-binding domain-containing protein</fullName>
    </recommendedName>
</protein>
<evidence type="ECO:0000256" key="2">
    <source>
        <dbReference type="ARBA" id="ARBA00022801"/>
    </source>
</evidence>
<keyword evidence="8" id="KW-1185">Reference proteome</keyword>
<keyword evidence="2 5" id="KW-0378">Hydrolase</keyword>
<dbReference type="Gene3D" id="3.40.50.300">
    <property type="entry name" value="P-loop containing nucleotide triphosphate hydrolases"/>
    <property type="match status" value="2"/>
</dbReference>
<dbReference type="Gene3D" id="1.25.40.10">
    <property type="entry name" value="Tetratricopeptide repeat domain"/>
    <property type="match status" value="1"/>
</dbReference>
<dbReference type="Pfam" id="PF00580">
    <property type="entry name" value="UvrD-helicase"/>
    <property type="match status" value="1"/>
</dbReference>
<name>A0ABR3GA64_9PEZI</name>
<gene>
    <name evidence="7" type="ORF">Q9L58_008351</name>
</gene>
<dbReference type="PROSITE" id="PS51198">
    <property type="entry name" value="UVRD_HELICASE_ATP_BIND"/>
    <property type="match status" value="1"/>
</dbReference>
<evidence type="ECO:0000256" key="3">
    <source>
        <dbReference type="ARBA" id="ARBA00022806"/>
    </source>
</evidence>
<dbReference type="SUPFAM" id="SSF48452">
    <property type="entry name" value="TPR-like"/>
    <property type="match status" value="1"/>
</dbReference>
<evidence type="ECO:0000313" key="7">
    <source>
        <dbReference type="EMBL" id="KAL0632763.1"/>
    </source>
</evidence>
<dbReference type="InterPro" id="IPR039904">
    <property type="entry name" value="TRANK1"/>
</dbReference>
<evidence type="ECO:0000313" key="8">
    <source>
        <dbReference type="Proteomes" id="UP001447188"/>
    </source>
</evidence>
<evidence type="ECO:0000256" key="1">
    <source>
        <dbReference type="ARBA" id="ARBA00022741"/>
    </source>
</evidence>
<dbReference type="PANTHER" id="PTHR21529">
    <property type="entry name" value="MAMMARY TURMOR VIRUS RECEPTOR HOMOLOG 1, 2 MTVR1, 2"/>
    <property type="match status" value="1"/>
</dbReference>
<evidence type="ECO:0000259" key="6">
    <source>
        <dbReference type="PROSITE" id="PS51198"/>
    </source>
</evidence>
<evidence type="ECO:0000256" key="4">
    <source>
        <dbReference type="ARBA" id="ARBA00022840"/>
    </source>
</evidence>
<dbReference type="InterPro" id="IPR014016">
    <property type="entry name" value="UvrD-like_ATP-bd"/>
</dbReference>
<keyword evidence="1 5" id="KW-0547">Nucleotide-binding</keyword>
<comment type="caution">
    <text evidence="7">The sequence shown here is derived from an EMBL/GenBank/DDBJ whole genome shotgun (WGS) entry which is preliminary data.</text>
</comment>
<dbReference type="SUPFAM" id="SSF52540">
    <property type="entry name" value="P-loop containing nucleoside triphosphate hydrolases"/>
    <property type="match status" value="1"/>
</dbReference>
<organism evidence="7 8">
    <name type="scientific">Discina gigas</name>
    <dbReference type="NCBI Taxonomy" id="1032678"/>
    <lineage>
        <taxon>Eukaryota</taxon>
        <taxon>Fungi</taxon>
        <taxon>Dikarya</taxon>
        <taxon>Ascomycota</taxon>
        <taxon>Pezizomycotina</taxon>
        <taxon>Pezizomycetes</taxon>
        <taxon>Pezizales</taxon>
        <taxon>Discinaceae</taxon>
        <taxon>Discina</taxon>
    </lineage>
</organism>
<dbReference type="PANTHER" id="PTHR21529:SF4">
    <property type="entry name" value="TPR AND ANKYRIN REPEAT-CONTAINING PROTEIN 1"/>
    <property type="match status" value="1"/>
</dbReference>
<dbReference type="EMBL" id="JBBBZM010000152">
    <property type="protein sequence ID" value="KAL0632763.1"/>
    <property type="molecule type" value="Genomic_DNA"/>
</dbReference>
<proteinExistence type="predicted"/>
<keyword evidence="3 5" id="KW-0347">Helicase</keyword>
<keyword evidence="4 5" id="KW-0067">ATP-binding</keyword>
<evidence type="ECO:0000256" key="5">
    <source>
        <dbReference type="PROSITE-ProRule" id="PRU00560"/>
    </source>
</evidence>
<feature type="binding site" evidence="5">
    <location>
        <begin position="579"/>
        <end position="586"/>
    </location>
    <ligand>
        <name>ATP</name>
        <dbReference type="ChEBI" id="CHEBI:30616"/>
    </ligand>
</feature>
<accession>A0ABR3GA64</accession>